<dbReference type="EMBL" id="QOPE01000016">
    <property type="protein sequence ID" value="RCL41089.1"/>
    <property type="molecule type" value="Genomic_DNA"/>
</dbReference>
<keyword evidence="1" id="KW-1133">Transmembrane helix</keyword>
<sequence>MLYLVFGISLIPILFYLFSRGVNHKSVVLLSASLIYGFIYFSYFSSYQIIGSHREVKLINSIDSQIFENTDVSFEALAEVSKLQSQELSFLYIAKKANEAISNNSLISAESLLKFINQNFKEEEFQVDTFNLLADLRDTKYPEYSKASVLVNFNLIDEPKCINGIVDTQVFLKNGPLVPLAVSSDSLSNIKNNNLMLDKTNAVVRGFDIPSAALNKEITSIVVELKCIDGTYDYESNINFSKPIEADPWQVNISNSEWSKREQ</sequence>
<accession>A0A368BUT1</accession>
<feature type="transmembrane region" description="Helical" evidence="1">
    <location>
        <begin position="29"/>
        <end position="50"/>
    </location>
</feature>
<evidence type="ECO:0000256" key="1">
    <source>
        <dbReference type="SAM" id="Phobius"/>
    </source>
</evidence>
<dbReference type="Proteomes" id="UP000253307">
    <property type="component" value="Unassembled WGS sequence"/>
</dbReference>
<keyword evidence="1" id="KW-0472">Membrane</keyword>
<evidence type="ECO:0000313" key="2">
    <source>
        <dbReference type="EMBL" id="RCL41089.1"/>
    </source>
</evidence>
<comment type="caution">
    <text evidence="2">The sequence shown here is derived from an EMBL/GenBank/DDBJ whole genome shotgun (WGS) entry which is preliminary data.</text>
</comment>
<keyword evidence="1" id="KW-0812">Transmembrane</keyword>
<reference evidence="2 3" key="1">
    <citation type="journal article" date="2018" name="Microbiome">
        <title>Fine metagenomic profile of the Mediterranean stratified and mixed water columns revealed by assembly and recruitment.</title>
        <authorList>
            <person name="Haro-Moreno J.M."/>
            <person name="Lopez-Perez M."/>
            <person name="De La Torre J.R."/>
            <person name="Picazo A."/>
            <person name="Camacho A."/>
            <person name="Rodriguez-Valera F."/>
        </authorList>
    </citation>
    <scope>NUCLEOTIDE SEQUENCE [LARGE SCALE GENOMIC DNA]</scope>
    <source>
        <strain evidence="2">MED-G82</strain>
    </source>
</reference>
<dbReference type="AlphaFoldDB" id="A0A368BUT1"/>
<protein>
    <submittedName>
        <fullName evidence="2">Uncharacterized protein</fullName>
    </submittedName>
</protein>
<organism evidence="2 3">
    <name type="scientific">SAR86 cluster bacterium</name>
    <dbReference type="NCBI Taxonomy" id="2030880"/>
    <lineage>
        <taxon>Bacteria</taxon>
        <taxon>Pseudomonadati</taxon>
        <taxon>Pseudomonadota</taxon>
        <taxon>Gammaproteobacteria</taxon>
        <taxon>SAR86 cluster</taxon>
    </lineage>
</organism>
<evidence type="ECO:0000313" key="3">
    <source>
        <dbReference type="Proteomes" id="UP000253307"/>
    </source>
</evidence>
<gene>
    <name evidence="2" type="ORF">DBW96_02630</name>
</gene>
<name>A0A368BUT1_9GAMM</name>
<proteinExistence type="predicted"/>